<dbReference type="CDD" id="cd03216">
    <property type="entry name" value="ABC_Carb_Monos_I"/>
    <property type="match status" value="1"/>
</dbReference>
<dbReference type="InterPro" id="IPR003593">
    <property type="entry name" value="AAA+_ATPase"/>
</dbReference>
<reference evidence="4 5" key="1">
    <citation type="submission" date="2020-08" db="EMBL/GenBank/DDBJ databases">
        <title>Genomic Encyclopedia of Type Strains, Phase IV (KMG-IV): sequencing the most valuable type-strain genomes for metagenomic binning, comparative biology and taxonomic classification.</title>
        <authorList>
            <person name="Goeker M."/>
        </authorList>
    </citation>
    <scope>NUCLEOTIDE SEQUENCE [LARGE SCALE GENOMIC DNA]</scope>
    <source>
        <strain evidence="4 5">DSM 25966</strain>
    </source>
</reference>
<dbReference type="EMBL" id="JACIDS010000006">
    <property type="protein sequence ID" value="MBB3933404.1"/>
    <property type="molecule type" value="Genomic_DNA"/>
</dbReference>
<dbReference type="InterPro" id="IPR050107">
    <property type="entry name" value="ABC_carbohydrate_import_ATPase"/>
</dbReference>
<keyword evidence="1" id="KW-0547">Nucleotide-binding</keyword>
<dbReference type="AlphaFoldDB" id="A0A840AUW0"/>
<dbReference type="PANTHER" id="PTHR43790">
    <property type="entry name" value="CARBOHYDRATE TRANSPORT ATP-BINDING PROTEIN MG119-RELATED"/>
    <property type="match status" value="1"/>
</dbReference>
<dbReference type="Proteomes" id="UP000553963">
    <property type="component" value="Unassembled WGS sequence"/>
</dbReference>
<dbReference type="PANTHER" id="PTHR43790:SF8">
    <property type="entry name" value="SUGAR ABC TRANSPORTER ATP-BINDING PROTEIN"/>
    <property type="match status" value="1"/>
</dbReference>
<keyword evidence="2 4" id="KW-0067">ATP-binding</keyword>
<dbReference type="Pfam" id="PF00005">
    <property type="entry name" value="ABC_tran"/>
    <property type="match status" value="1"/>
</dbReference>
<dbReference type="InterPro" id="IPR027417">
    <property type="entry name" value="P-loop_NTPase"/>
</dbReference>
<evidence type="ECO:0000259" key="3">
    <source>
        <dbReference type="PROSITE" id="PS50893"/>
    </source>
</evidence>
<dbReference type="PROSITE" id="PS50893">
    <property type="entry name" value="ABC_TRANSPORTER_2"/>
    <property type="match status" value="1"/>
</dbReference>
<comment type="caution">
    <text evidence="4">The sequence shown here is derived from an EMBL/GenBank/DDBJ whole genome shotgun (WGS) entry which is preliminary data.</text>
</comment>
<protein>
    <submittedName>
        <fullName evidence="4">Simple sugar transport system ATP-binding protein</fullName>
    </submittedName>
</protein>
<evidence type="ECO:0000313" key="5">
    <source>
        <dbReference type="Proteomes" id="UP000553963"/>
    </source>
</evidence>
<dbReference type="SUPFAM" id="SSF52540">
    <property type="entry name" value="P-loop containing nucleoside triphosphate hydrolases"/>
    <property type="match status" value="1"/>
</dbReference>
<evidence type="ECO:0000256" key="1">
    <source>
        <dbReference type="ARBA" id="ARBA00022741"/>
    </source>
</evidence>
<proteinExistence type="predicted"/>
<gene>
    <name evidence="4" type="ORF">GGR25_004477</name>
</gene>
<evidence type="ECO:0000256" key="2">
    <source>
        <dbReference type="ARBA" id="ARBA00022840"/>
    </source>
</evidence>
<dbReference type="InterPro" id="IPR003439">
    <property type="entry name" value="ABC_transporter-like_ATP-bd"/>
</dbReference>
<organism evidence="4 5">
    <name type="scientific">Kaistia hirudinis</name>
    <dbReference type="NCBI Taxonomy" id="1293440"/>
    <lineage>
        <taxon>Bacteria</taxon>
        <taxon>Pseudomonadati</taxon>
        <taxon>Pseudomonadota</taxon>
        <taxon>Alphaproteobacteria</taxon>
        <taxon>Hyphomicrobiales</taxon>
        <taxon>Kaistiaceae</taxon>
        <taxon>Kaistia</taxon>
    </lineage>
</organism>
<keyword evidence="4" id="KW-0813">Transport</keyword>
<feature type="domain" description="ABC transporter" evidence="3">
    <location>
        <begin position="1"/>
        <end position="237"/>
    </location>
</feature>
<sequence>MRVRGIRKTFGSNQALRGVDLDLWPGECLGLVGDNAAGKSTFTKILAGTYIADEGTIEIDGERVEYSGPAEARERGIEMVYQDLALCDTIDVAGNLFLGRELRRGPFLDKGAMQQGAREMLAHLEIRIPNVTAKVAQLSGGQRQSIAIARSASFNPRVLILDEPTSALAVAEVEAVLALIRRLKAKGVAVVLITHRLQDLFRVCDRIAVMYEGTKVAERSIQETSLEDIVRLIVGEGHRS</sequence>
<dbReference type="Gene3D" id="3.40.50.300">
    <property type="entry name" value="P-loop containing nucleotide triphosphate hydrolases"/>
    <property type="match status" value="1"/>
</dbReference>
<keyword evidence="4" id="KW-0762">Sugar transport</keyword>
<evidence type="ECO:0000313" key="4">
    <source>
        <dbReference type="EMBL" id="MBB3933404.1"/>
    </source>
</evidence>
<dbReference type="SMART" id="SM00382">
    <property type="entry name" value="AAA"/>
    <property type="match status" value="1"/>
</dbReference>
<dbReference type="GO" id="GO:0016887">
    <property type="term" value="F:ATP hydrolysis activity"/>
    <property type="evidence" value="ECO:0007669"/>
    <property type="project" value="InterPro"/>
</dbReference>
<accession>A0A840AUW0</accession>
<name>A0A840AUW0_9HYPH</name>
<dbReference type="GO" id="GO:0005524">
    <property type="term" value="F:ATP binding"/>
    <property type="evidence" value="ECO:0007669"/>
    <property type="project" value="UniProtKB-KW"/>
</dbReference>
<keyword evidence="5" id="KW-1185">Reference proteome</keyword>